<dbReference type="AlphaFoldDB" id="A0AAV2LI14"/>
<sequence>MNTKATTPPPRPRASNPDTNGRGSKRTTPSSGKPDQREAATAPNAIRCRDSTRAQEQGDQATKPRPYACRHRIRQTRLRRTTPRPGGPGRWGGRNSPASQRYRITHAQGTRHRAPPTPTARQKPRHQRTGLETNDPKLWQARSEGSRNGPERHTMPRFDARPGVRGPGHETPAIRLPPPHQADKAETNNPKARRTGPVGRPQQPRFPTLSHNARPGHATQGTSHPDRAPETQTPTDGARNERPQALASQIRGKPQRPRTPYDAAIQRAPRSKGTRPRNPGHTPAATASGRQG</sequence>
<proteinExistence type="predicted"/>
<protein>
    <submittedName>
        <fullName evidence="2">Uncharacterized protein</fullName>
    </submittedName>
</protein>
<organism evidence="2 3">
    <name type="scientific">Knipowitschia caucasica</name>
    <name type="common">Caucasian dwarf goby</name>
    <name type="synonym">Pomatoschistus caucasicus</name>
    <dbReference type="NCBI Taxonomy" id="637954"/>
    <lineage>
        <taxon>Eukaryota</taxon>
        <taxon>Metazoa</taxon>
        <taxon>Chordata</taxon>
        <taxon>Craniata</taxon>
        <taxon>Vertebrata</taxon>
        <taxon>Euteleostomi</taxon>
        <taxon>Actinopterygii</taxon>
        <taxon>Neopterygii</taxon>
        <taxon>Teleostei</taxon>
        <taxon>Neoteleostei</taxon>
        <taxon>Acanthomorphata</taxon>
        <taxon>Gobiaria</taxon>
        <taxon>Gobiiformes</taxon>
        <taxon>Gobioidei</taxon>
        <taxon>Gobiidae</taxon>
        <taxon>Gobiinae</taxon>
        <taxon>Knipowitschia</taxon>
    </lineage>
</organism>
<evidence type="ECO:0000256" key="1">
    <source>
        <dbReference type="SAM" id="MobiDB-lite"/>
    </source>
</evidence>
<gene>
    <name evidence="2" type="ORF">KC01_LOCUS28066</name>
</gene>
<reference evidence="2 3" key="1">
    <citation type="submission" date="2024-04" db="EMBL/GenBank/DDBJ databases">
        <authorList>
            <person name="Waldvogel A.-M."/>
            <person name="Schoenle A."/>
        </authorList>
    </citation>
    <scope>NUCLEOTIDE SEQUENCE [LARGE SCALE GENOMIC DNA]</scope>
</reference>
<evidence type="ECO:0000313" key="3">
    <source>
        <dbReference type="Proteomes" id="UP001497482"/>
    </source>
</evidence>
<feature type="compositionally biased region" description="Basic and acidic residues" evidence="1">
    <location>
        <begin position="149"/>
        <end position="162"/>
    </location>
</feature>
<feature type="region of interest" description="Disordered" evidence="1">
    <location>
        <begin position="1"/>
        <end position="292"/>
    </location>
</feature>
<keyword evidence="3" id="KW-1185">Reference proteome</keyword>
<feature type="compositionally biased region" description="Basic residues" evidence="1">
    <location>
        <begin position="68"/>
        <end position="82"/>
    </location>
</feature>
<dbReference type="Proteomes" id="UP001497482">
    <property type="component" value="Chromosome 23"/>
</dbReference>
<accession>A0AAV2LI14</accession>
<dbReference type="EMBL" id="OZ035845">
    <property type="protein sequence ID" value="CAL1599880.1"/>
    <property type="molecule type" value="Genomic_DNA"/>
</dbReference>
<name>A0AAV2LI14_KNICA</name>
<feature type="compositionally biased region" description="Polar residues" evidence="1">
    <location>
        <begin position="16"/>
        <end position="33"/>
    </location>
</feature>
<evidence type="ECO:0000313" key="2">
    <source>
        <dbReference type="EMBL" id="CAL1599880.1"/>
    </source>
</evidence>